<feature type="domain" description="NADPH-dependent FMN reductase-like" evidence="1">
    <location>
        <begin position="104"/>
        <end position="298"/>
    </location>
</feature>
<reference evidence="2 3" key="2">
    <citation type="journal article" date="2016" name="Genome Announc.">
        <title>Complete Genome Sequence of Sphingopyxis macrogoltabida Strain 203N (NBRC 111659), a Polyethylene Glycol Degrader.</title>
        <authorList>
            <person name="Ohtsubo Y."/>
            <person name="Nonoyama S."/>
            <person name="Nagata Y."/>
            <person name="Numata M."/>
            <person name="Tsuchikane K."/>
            <person name="Hosoyama A."/>
            <person name="Yamazoe A."/>
            <person name="Tsuda M."/>
            <person name="Fujita N."/>
            <person name="Kawai F."/>
        </authorList>
    </citation>
    <scope>NUCLEOTIDE SEQUENCE [LARGE SCALE GENOMIC DNA]</scope>
    <source>
        <strain evidence="2 3">203N</strain>
    </source>
</reference>
<proteinExistence type="predicted"/>
<dbReference type="InterPro" id="IPR029039">
    <property type="entry name" value="Flavoprotein-like_sf"/>
</dbReference>
<evidence type="ECO:0000313" key="2">
    <source>
        <dbReference type="EMBL" id="AMU89089.1"/>
    </source>
</evidence>
<dbReference type="Pfam" id="PF03358">
    <property type="entry name" value="FMN_red"/>
    <property type="match status" value="1"/>
</dbReference>
<dbReference type="SUPFAM" id="SSF52218">
    <property type="entry name" value="Flavoproteins"/>
    <property type="match status" value="1"/>
</dbReference>
<dbReference type="AlphaFoldDB" id="A0AAC9AV94"/>
<dbReference type="Proteomes" id="UP000076088">
    <property type="component" value="Chromosome"/>
</dbReference>
<dbReference type="RefSeq" id="WP_054727889.1">
    <property type="nucleotide sequence ID" value="NZ_CP013344.1"/>
</dbReference>
<organism evidence="2 3">
    <name type="scientific">Sphingopyxis macrogoltabida</name>
    <name type="common">Sphingomonas macrogoltabidus</name>
    <dbReference type="NCBI Taxonomy" id="33050"/>
    <lineage>
        <taxon>Bacteria</taxon>
        <taxon>Pseudomonadati</taxon>
        <taxon>Pseudomonadota</taxon>
        <taxon>Alphaproteobacteria</taxon>
        <taxon>Sphingomonadales</taxon>
        <taxon>Sphingomonadaceae</taxon>
        <taxon>Sphingopyxis</taxon>
    </lineage>
</organism>
<sequence length="362" mass="40513">MAKSLAVPAARKGMPSPKLRKAEFLARYLEQFRDEGFDAVRGELDGIAAIAWEAYRDERKSPQTRKAGKGFADPDYDLSIDWLAAHAAVEEARKVHARGDGPCRILIVNGSARSEHTCPGEMSKSWRIAQIAKRVFDQKDFEVEMLDLSRLNSEYGRNIHPCKACYSTAAALCHFPCSCYPNHSLGQTQDWMNDIYPMWMRAHGVFLISPVNWFMASSPIKLMMDRMVCMDGANPDPSSTHGKEAGEAKALELAGWDYHRELEGRLFAVVVHGDVEGAENVRRSLSDWMTSIHMVPAGPRAELDRYIGYFEPYATSHEAFDRDKAMQGEVRNAAFTLLEAVRAKRAGTQVAAGSKLKQPRDK</sequence>
<dbReference type="InterPro" id="IPR005025">
    <property type="entry name" value="FMN_Rdtase-like_dom"/>
</dbReference>
<gene>
    <name evidence="2" type="ORF">ATM17_08570</name>
</gene>
<protein>
    <submittedName>
        <fullName evidence="2">NADPH-dependent FMN reductase</fullName>
    </submittedName>
</protein>
<reference evidence="3" key="1">
    <citation type="submission" date="2015-11" db="EMBL/GenBank/DDBJ databases">
        <title>Complete genome sequence of a polyethylene-glycol degrader Sphingopyxis macrogoltabida 203N (NBRC 111659).</title>
        <authorList>
            <person name="Yoshiyuki O."/>
            <person name="Shouta N."/>
            <person name="Nagata Y."/>
            <person name="Numata M."/>
            <person name="Tsuchikane K."/>
            <person name="Hosoyama A."/>
            <person name="Yamazoe A."/>
            <person name="Tsuda M."/>
            <person name="Fujita N."/>
            <person name="Kawai F."/>
        </authorList>
    </citation>
    <scope>NUCLEOTIDE SEQUENCE [LARGE SCALE GENOMIC DNA]</scope>
    <source>
        <strain evidence="3">203N</strain>
    </source>
</reference>
<evidence type="ECO:0000259" key="1">
    <source>
        <dbReference type="Pfam" id="PF03358"/>
    </source>
</evidence>
<dbReference type="EMBL" id="CP013344">
    <property type="protein sequence ID" value="AMU89089.1"/>
    <property type="molecule type" value="Genomic_DNA"/>
</dbReference>
<dbReference type="Gene3D" id="3.40.50.360">
    <property type="match status" value="1"/>
</dbReference>
<dbReference type="GO" id="GO:0016491">
    <property type="term" value="F:oxidoreductase activity"/>
    <property type="evidence" value="ECO:0007669"/>
    <property type="project" value="InterPro"/>
</dbReference>
<name>A0AAC9AV94_SPHMC</name>
<evidence type="ECO:0000313" key="3">
    <source>
        <dbReference type="Proteomes" id="UP000076088"/>
    </source>
</evidence>
<keyword evidence="3" id="KW-1185">Reference proteome</keyword>
<accession>A0AAC9AV94</accession>